<reference evidence="1" key="1">
    <citation type="submission" date="2018-05" db="EMBL/GenBank/DDBJ databases">
        <authorList>
            <person name="Lanie J.A."/>
            <person name="Ng W.-L."/>
            <person name="Kazmierczak K.M."/>
            <person name="Andrzejewski T.M."/>
            <person name="Davidsen T.M."/>
            <person name="Wayne K.J."/>
            <person name="Tettelin H."/>
            <person name="Glass J.I."/>
            <person name="Rusch D."/>
            <person name="Podicherti R."/>
            <person name="Tsui H.-C.T."/>
            <person name="Winkler M.E."/>
        </authorList>
    </citation>
    <scope>NUCLEOTIDE SEQUENCE</scope>
</reference>
<gene>
    <name evidence="1" type="ORF">METZ01_LOCUS464299</name>
</gene>
<name>A0A383AW87_9ZZZZ</name>
<organism evidence="1">
    <name type="scientific">marine metagenome</name>
    <dbReference type="NCBI Taxonomy" id="408172"/>
    <lineage>
        <taxon>unclassified sequences</taxon>
        <taxon>metagenomes</taxon>
        <taxon>ecological metagenomes</taxon>
    </lineage>
</organism>
<proteinExistence type="predicted"/>
<dbReference type="AlphaFoldDB" id="A0A383AW87"/>
<sequence length="224" mass="24916">MKLLLENWRKYLLSEQEEEESSSDSPFEALAAAASALQKIKIPIPKIVKEMKAATGGSDVEGNQCEWCVLPDELIITKLPLFIKDAFEEATKEIDVASEALKKFMEDIEKLGIHMGELDDEVEFPADVAGISHLKEFFVFEGEDDAEAVDSTDAREPTAGLDMKVLNKKELKVSPKEPTGEVLEEVFKEILSTYEELIVYAKEIADAHGGGKNMGWPIPDIWKA</sequence>
<protein>
    <submittedName>
        <fullName evidence="1">Uncharacterized protein</fullName>
    </submittedName>
</protein>
<feature type="non-terminal residue" evidence="1">
    <location>
        <position position="224"/>
    </location>
</feature>
<evidence type="ECO:0000313" key="1">
    <source>
        <dbReference type="EMBL" id="SVE11445.1"/>
    </source>
</evidence>
<accession>A0A383AW87</accession>
<dbReference type="EMBL" id="UINC01195054">
    <property type="protein sequence ID" value="SVE11445.1"/>
    <property type="molecule type" value="Genomic_DNA"/>
</dbReference>